<dbReference type="OrthoDB" id="799111at2"/>
<evidence type="ECO:0000313" key="2">
    <source>
        <dbReference type="Proteomes" id="UP000238164"/>
    </source>
</evidence>
<dbReference type="KEGG" id="mgg:MPLG2_1887"/>
<name>A0A2N9JHL2_9ACTN</name>
<dbReference type="RefSeq" id="WP_105185763.1">
    <property type="nucleotide sequence ID" value="NZ_BAAAGO010000014.1"/>
</dbReference>
<reference evidence="1 2" key="1">
    <citation type="submission" date="2018-02" db="EMBL/GenBank/DDBJ databases">
        <authorList>
            <person name="Cohen D.B."/>
            <person name="Kent A.D."/>
        </authorList>
    </citation>
    <scope>NUCLEOTIDE SEQUENCE [LARGE SCALE GENOMIC DNA]</scope>
    <source>
        <strain evidence="1">1</strain>
    </source>
</reference>
<dbReference type="AlphaFoldDB" id="A0A2N9JHL2"/>
<protein>
    <submittedName>
        <fullName evidence="1">Uncharacterized protein</fullName>
    </submittedName>
</protein>
<organism evidence="1 2">
    <name type="scientific">Micropruina glycogenica</name>
    <dbReference type="NCBI Taxonomy" id="75385"/>
    <lineage>
        <taxon>Bacteria</taxon>
        <taxon>Bacillati</taxon>
        <taxon>Actinomycetota</taxon>
        <taxon>Actinomycetes</taxon>
        <taxon>Propionibacteriales</taxon>
        <taxon>Nocardioidaceae</taxon>
        <taxon>Micropruina</taxon>
    </lineage>
</organism>
<dbReference type="Proteomes" id="UP000238164">
    <property type="component" value="Chromosome 1"/>
</dbReference>
<accession>A0A2N9JHL2</accession>
<dbReference type="EMBL" id="LT985188">
    <property type="protein sequence ID" value="SPD86917.1"/>
    <property type="molecule type" value="Genomic_DNA"/>
</dbReference>
<sequence>MGVRHTLAQDLEKVIGADNLQRLKRAEAKARRQVIDLLDVEARAKRRKAEARAAEAPSAQQRRADLIDALGRRSLDDAVNQECLKWATNDPFAPHPPTTMSRHDVLAALQRIPDELLLRSIAADPAVLLASDVWPRVPTARNAGRDDELRPVVRTRRGASARLRRVTG</sequence>
<proteinExistence type="predicted"/>
<gene>
    <name evidence="1" type="ORF">MPLG2_1887</name>
</gene>
<keyword evidence="2" id="KW-1185">Reference proteome</keyword>
<evidence type="ECO:0000313" key="1">
    <source>
        <dbReference type="EMBL" id="SPD86917.1"/>
    </source>
</evidence>